<gene>
    <name evidence="1" type="ORF">SAMN06265370_1497</name>
</gene>
<feature type="non-terminal residue" evidence="1">
    <location>
        <position position="174"/>
    </location>
</feature>
<dbReference type="Proteomes" id="UP000198417">
    <property type="component" value="Unassembled WGS sequence"/>
</dbReference>
<sequence>MQLTPTKPDGTKAADIPNAQNPFLKGFRIPMRFTRRTLSSDARQGVIDLDTLVVNEVAELVKRAPVDAEQFIKVFGANLGLLFRLSGSAIKVLTAVWIEISHDVGRHSVMLSERIARQHAKAAGHTLTRATYFRGRKDLISAGIIAPATEPNLYWINPSVFFNGSRLKLVENPR</sequence>
<dbReference type="RefSeq" id="WP_089274106.1">
    <property type="nucleotide sequence ID" value="NZ_FZNN01000049.1"/>
</dbReference>
<organism evidence="1 2">
    <name type="scientific">Puniceibacterium sediminis</name>
    <dbReference type="NCBI Taxonomy" id="1608407"/>
    <lineage>
        <taxon>Bacteria</taxon>
        <taxon>Pseudomonadati</taxon>
        <taxon>Pseudomonadota</taxon>
        <taxon>Alphaproteobacteria</taxon>
        <taxon>Rhodobacterales</taxon>
        <taxon>Paracoccaceae</taxon>
        <taxon>Puniceibacterium</taxon>
    </lineage>
</organism>
<dbReference type="AlphaFoldDB" id="A0A238ZXR9"/>
<dbReference type="OrthoDB" id="3015044at2"/>
<reference evidence="1 2" key="1">
    <citation type="submission" date="2017-06" db="EMBL/GenBank/DDBJ databases">
        <authorList>
            <person name="Kim H.J."/>
            <person name="Triplett B.A."/>
        </authorList>
    </citation>
    <scope>NUCLEOTIDE SEQUENCE [LARGE SCALE GENOMIC DNA]</scope>
    <source>
        <strain evidence="1 2">DSM 29052</strain>
    </source>
</reference>
<proteinExistence type="predicted"/>
<name>A0A238ZXR9_9RHOB</name>
<evidence type="ECO:0000313" key="2">
    <source>
        <dbReference type="Proteomes" id="UP000198417"/>
    </source>
</evidence>
<keyword evidence="2" id="KW-1185">Reference proteome</keyword>
<accession>A0A238ZXR9</accession>
<protein>
    <recommendedName>
        <fullName evidence="3">Replication protein (RepL)</fullName>
    </recommendedName>
</protein>
<dbReference type="EMBL" id="FZNN01000049">
    <property type="protein sequence ID" value="SNR88236.1"/>
    <property type="molecule type" value="Genomic_DNA"/>
</dbReference>
<evidence type="ECO:0008006" key="3">
    <source>
        <dbReference type="Google" id="ProtNLM"/>
    </source>
</evidence>
<evidence type="ECO:0000313" key="1">
    <source>
        <dbReference type="EMBL" id="SNR88236.1"/>
    </source>
</evidence>